<evidence type="ECO:0000256" key="7">
    <source>
        <dbReference type="ARBA" id="ARBA00023180"/>
    </source>
</evidence>
<feature type="domain" description="FAD-binding PCMH-type" evidence="8">
    <location>
        <begin position="534"/>
        <end position="708"/>
    </location>
</feature>
<accession>A0A9Q0GAQ2</accession>
<organism evidence="9 10">
    <name type="scientific">Turnera subulata</name>
    <dbReference type="NCBI Taxonomy" id="218843"/>
    <lineage>
        <taxon>Eukaryota</taxon>
        <taxon>Viridiplantae</taxon>
        <taxon>Streptophyta</taxon>
        <taxon>Embryophyta</taxon>
        <taxon>Tracheophyta</taxon>
        <taxon>Spermatophyta</taxon>
        <taxon>Magnoliopsida</taxon>
        <taxon>eudicotyledons</taxon>
        <taxon>Gunneridae</taxon>
        <taxon>Pentapetalae</taxon>
        <taxon>rosids</taxon>
        <taxon>fabids</taxon>
        <taxon>Malpighiales</taxon>
        <taxon>Passifloraceae</taxon>
        <taxon>Turnera</taxon>
    </lineage>
</organism>
<name>A0A9Q0GAQ2_9ROSI</name>
<comment type="cofactor">
    <cofactor evidence="1">
        <name>FAD</name>
        <dbReference type="ChEBI" id="CHEBI:57692"/>
    </cofactor>
</comment>
<dbReference type="InterPro" id="IPR012951">
    <property type="entry name" value="BBE"/>
</dbReference>
<evidence type="ECO:0000313" key="10">
    <source>
        <dbReference type="Proteomes" id="UP001141552"/>
    </source>
</evidence>
<evidence type="ECO:0000256" key="6">
    <source>
        <dbReference type="ARBA" id="ARBA00023157"/>
    </source>
</evidence>
<sequence length="993" mass="110438">YNQPSYPIYEAVYTAANSSFQSTLQAYIKAGRFLNTATPKPLAIVAATHESHVQATVLCAKSSGLQMRIRSGGHDYEGLSYTSSVPFVILDMFNLRSVDIDIVNETAWVQSGATLGELYYKIGKASKVHGFPAGVCPTVGVGGHFSGGGYGNMIRKYGLSVDNIIDAQLVDVKGNILDRKSMGEDVFWAIRGGGGASFGVILAWKIKLVQVPSTVTVFRINRTLEQGATHILYRWQQVASKLEKEVFIRAMPQVVNGSSKGKKTVYASFIGLFLGKSSKFLSLLNKNLPELGLQQKDCHETSWIESAVFWHFPNGAPIEVLLNRTGPVKSSSKKKSDFVRDVIPMEGLERIWKMMIKLGNMWMQWNPYGGRMSEISETETPFPHRAGYLFKIEYSTNLPEGTEATNNQLSLLREMYDKMSPYVSKNPREAFLNYRDLDIGSNPSNQTNFEEAKVYGSKYFKSNFQRLMEETNPKWPAVGSYSLPWQLAATPLFLFVDHNQPSYPIYGAVYTAANSSFQSTLQAYIKNRRFLSPATPQPLAIVAATHESHAQATVLCAKTSGLQMRIRSGGHDYEGLSYTSNVSFVILDMFNLRSIDIDIGNETAWVQSGAILGELYYKISMASKVHGFPAGVCPTVGIGGHFSGGGYGTMMRKYGLSVDNIIDALLVDVNGNILDRKSMGEDVFWAIRGGGGASFGVILAWKIKLVQVPSTVTVFRIERTLEQGATHILYRWQQVASKLEKEIFLRAMPQVVSGSSKGNNKTIRVSFIGFFLGQSGQLLSSLNMSLPELGLQQKDCIEMSWVESTVFWAGSPSGTPIESLLNRTGTGKTAFKKKSDYVKNVIPEGGLERIWKMMITVGDNMWMQWNPYGGRMSEISETETPFPHRAGNLFKIEYSTNLAQGAELTPTQLSLMRGMYNGMSPYVSKNPREAFLNYRDLDIGSNPSNQTNFEEAVVYGSKYFKLNFPRLLEVKTRIDPNNFFRNEQSIPPYSSHK</sequence>
<reference evidence="9" key="1">
    <citation type="submission" date="2022-02" db="EMBL/GenBank/DDBJ databases">
        <authorList>
            <person name="Henning P.M."/>
            <person name="McCubbin A.G."/>
            <person name="Shore J.S."/>
        </authorList>
    </citation>
    <scope>NUCLEOTIDE SEQUENCE</scope>
    <source>
        <strain evidence="9">F60SS</strain>
        <tissue evidence="9">Leaves</tissue>
    </source>
</reference>
<dbReference type="PROSITE" id="PS51387">
    <property type="entry name" value="FAD_PCMH"/>
    <property type="match status" value="2"/>
</dbReference>
<dbReference type="InterPro" id="IPR016169">
    <property type="entry name" value="FAD-bd_PCMH_sub2"/>
</dbReference>
<gene>
    <name evidence="9" type="ORF">Tsubulata_013032</name>
</gene>
<dbReference type="AlphaFoldDB" id="A0A9Q0GAQ2"/>
<feature type="domain" description="FAD-binding PCMH-type" evidence="8">
    <location>
        <begin position="37"/>
        <end position="211"/>
    </location>
</feature>
<dbReference type="Proteomes" id="UP001141552">
    <property type="component" value="Unassembled WGS sequence"/>
</dbReference>
<dbReference type="GO" id="GO:1901696">
    <property type="term" value="P:cannabinoid biosynthetic process"/>
    <property type="evidence" value="ECO:0007669"/>
    <property type="project" value="UniProtKB-ARBA"/>
</dbReference>
<keyword evidence="4" id="KW-0732">Signal</keyword>
<dbReference type="InterPro" id="IPR016166">
    <property type="entry name" value="FAD-bd_PCMH"/>
</dbReference>
<keyword evidence="5" id="KW-0274">FAD</keyword>
<reference evidence="9" key="2">
    <citation type="journal article" date="2023" name="Plants (Basel)">
        <title>Annotation of the Turnera subulata (Passifloraceae) Draft Genome Reveals the S-Locus Evolved after the Divergence of Turneroideae from Passifloroideae in a Stepwise Manner.</title>
        <authorList>
            <person name="Henning P.M."/>
            <person name="Roalson E.H."/>
            <person name="Mir W."/>
            <person name="McCubbin A.G."/>
            <person name="Shore J.S."/>
        </authorList>
    </citation>
    <scope>NUCLEOTIDE SEQUENCE</scope>
    <source>
        <strain evidence="9">F60SS</strain>
    </source>
</reference>
<keyword evidence="10" id="KW-1185">Reference proteome</keyword>
<dbReference type="InterPro" id="IPR006094">
    <property type="entry name" value="Oxid_FAD_bind_N"/>
</dbReference>
<dbReference type="Gene3D" id="3.40.462.20">
    <property type="match status" value="2"/>
</dbReference>
<dbReference type="FunFam" id="3.30.43.10:FF:000004">
    <property type="entry name" value="Berberine bridge enzyme-like 15"/>
    <property type="match status" value="2"/>
</dbReference>
<keyword evidence="6" id="KW-1015">Disulfide bond</keyword>
<keyword evidence="7" id="KW-0325">Glycoprotein</keyword>
<feature type="non-terminal residue" evidence="9">
    <location>
        <position position="1"/>
    </location>
</feature>
<evidence type="ECO:0000256" key="1">
    <source>
        <dbReference type="ARBA" id="ARBA00001974"/>
    </source>
</evidence>
<feature type="non-terminal residue" evidence="9">
    <location>
        <position position="993"/>
    </location>
</feature>
<evidence type="ECO:0000313" key="9">
    <source>
        <dbReference type="EMBL" id="KAJ4845510.1"/>
    </source>
</evidence>
<protein>
    <recommendedName>
        <fullName evidence="8">FAD-binding PCMH-type domain-containing protein</fullName>
    </recommendedName>
</protein>
<comment type="similarity">
    <text evidence="2">Belongs to the oxygen-dependent FAD-linked oxidoreductase family.</text>
</comment>
<comment type="caution">
    <text evidence="9">The sequence shown here is derived from an EMBL/GenBank/DDBJ whole genome shotgun (WGS) entry which is preliminary data.</text>
</comment>
<dbReference type="InterPro" id="IPR036318">
    <property type="entry name" value="FAD-bd_PCMH-like_sf"/>
</dbReference>
<evidence type="ECO:0000256" key="3">
    <source>
        <dbReference type="ARBA" id="ARBA00022630"/>
    </source>
</evidence>
<evidence type="ECO:0000256" key="4">
    <source>
        <dbReference type="ARBA" id="ARBA00022729"/>
    </source>
</evidence>
<dbReference type="InterPro" id="IPR016167">
    <property type="entry name" value="FAD-bd_PCMH_sub1"/>
</dbReference>
<keyword evidence="3" id="KW-0285">Flavoprotein</keyword>
<evidence type="ECO:0000259" key="8">
    <source>
        <dbReference type="PROSITE" id="PS51387"/>
    </source>
</evidence>
<dbReference type="PANTHER" id="PTHR32448">
    <property type="entry name" value="OS08G0158400 PROTEIN"/>
    <property type="match status" value="1"/>
</dbReference>
<dbReference type="OrthoDB" id="415825at2759"/>
<dbReference type="Gene3D" id="3.30.465.10">
    <property type="match status" value="2"/>
</dbReference>
<evidence type="ECO:0000256" key="2">
    <source>
        <dbReference type="ARBA" id="ARBA00005466"/>
    </source>
</evidence>
<proteinExistence type="inferred from homology"/>
<dbReference type="SUPFAM" id="SSF56176">
    <property type="entry name" value="FAD-binding/transporter-associated domain-like"/>
    <property type="match status" value="2"/>
</dbReference>
<dbReference type="Pfam" id="PF01565">
    <property type="entry name" value="FAD_binding_4"/>
    <property type="match status" value="2"/>
</dbReference>
<dbReference type="Gene3D" id="3.30.43.10">
    <property type="entry name" value="Uridine Diphospho-n-acetylenolpyruvylglucosamine Reductase, domain 2"/>
    <property type="match status" value="2"/>
</dbReference>
<evidence type="ECO:0000256" key="5">
    <source>
        <dbReference type="ARBA" id="ARBA00022827"/>
    </source>
</evidence>
<dbReference type="EMBL" id="JAKUCV010001648">
    <property type="protein sequence ID" value="KAJ4845510.1"/>
    <property type="molecule type" value="Genomic_DNA"/>
</dbReference>
<dbReference type="GO" id="GO:0071949">
    <property type="term" value="F:FAD binding"/>
    <property type="evidence" value="ECO:0007669"/>
    <property type="project" value="InterPro"/>
</dbReference>
<dbReference type="Pfam" id="PF08031">
    <property type="entry name" value="BBE"/>
    <property type="match status" value="2"/>
</dbReference>
<dbReference type="GO" id="GO:0016491">
    <property type="term" value="F:oxidoreductase activity"/>
    <property type="evidence" value="ECO:0007669"/>
    <property type="project" value="InterPro"/>
</dbReference>